<dbReference type="GeneID" id="5005523"/>
<feature type="region of interest" description="Disordered" evidence="1">
    <location>
        <begin position="1031"/>
        <end position="1085"/>
    </location>
</feature>
<dbReference type="STRING" id="436017.A4S716"/>
<evidence type="ECO:0000313" key="3">
    <source>
        <dbReference type="Proteomes" id="UP000001568"/>
    </source>
</evidence>
<proteinExistence type="predicted"/>
<organism evidence="2 3">
    <name type="scientific">Ostreococcus lucimarinus (strain CCE9901)</name>
    <dbReference type="NCBI Taxonomy" id="436017"/>
    <lineage>
        <taxon>Eukaryota</taxon>
        <taxon>Viridiplantae</taxon>
        <taxon>Chlorophyta</taxon>
        <taxon>Mamiellophyceae</taxon>
        <taxon>Mamiellales</taxon>
        <taxon>Bathycoccaceae</taxon>
        <taxon>Ostreococcus</taxon>
    </lineage>
</organism>
<dbReference type="KEGG" id="olu:OSTLU_27318"/>
<dbReference type="RefSeq" id="XP_001421376.1">
    <property type="nucleotide sequence ID" value="XM_001421339.1"/>
</dbReference>
<dbReference type="Gramene" id="ABO99669">
    <property type="protein sequence ID" value="ABO99669"/>
    <property type="gene ID" value="OSTLU_27318"/>
</dbReference>
<evidence type="ECO:0000313" key="2">
    <source>
        <dbReference type="EMBL" id="ABO99669.1"/>
    </source>
</evidence>
<protein>
    <submittedName>
        <fullName evidence="2">Uncharacterized protein</fullName>
    </submittedName>
</protein>
<dbReference type="EMBL" id="CP000594">
    <property type="protein sequence ID" value="ABO99669.1"/>
    <property type="molecule type" value="Genomic_DNA"/>
</dbReference>
<dbReference type="HOGENOM" id="CLU_231605_0_0_1"/>
<accession>A4S716</accession>
<dbReference type="OrthoDB" id="6651at13792"/>
<dbReference type="Proteomes" id="UP000001568">
    <property type="component" value="Chromosome 14"/>
</dbReference>
<evidence type="ECO:0000256" key="1">
    <source>
        <dbReference type="SAM" id="MobiDB-lite"/>
    </source>
</evidence>
<keyword evidence="3" id="KW-1185">Reference proteome</keyword>
<name>A4S716_OSTLU</name>
<sequence length="2165" mass="234052">MAARWTSRDEATPLLRSERRREEVSGGIWRWGARAACAGLALSALGVGLGERPTIVRTVARQGTVESANDLDLIEWVGLSQGMTTDGKQGYLKRTQGGNNWARGAYSARAITKVGDEIRGISGDCMRTDNRHLQFGLSSTPLGHSQTTIDYAVFCNGNQVRFQEKGVNKFDAGVFVAGETFQVIVNDAGAIEFYVDGDLKYTSLTSPSFPLYADTSFHNHLAELANARWVHKVVKGANDLAAMEFEDAEGVESSAGQVTRTMAGSGWNVGATSKRAITKIGDEVRGVSADCDQTDKSMMIGLNSGSTNSVDEVVDFGIVCDNGVIRISEHGVVRDGDFGDYFVGETFQVVVLDSGVVTYYKDGAAFATSDEAPAFPLYATARFNTAGASFSRVSWIQTVHEGANDLDLIEWVGLSQGMTTDGKQGYLKRTQGGNNWARGAYSARAITKVGDEIRGISGDCMRTDNRHLQFGLSSTPSGHSQTTIDYAVFCNGNQVRFQEKGVNKFDAGVFVAGETFQVIVNDAGAIEFYVDGDLKYTSLTSPSFPLYADTSFHNHLAELANARWVHKVVKGANDLAAMEFEDAEGVESSAGQVTRTMAGSGWNVGATSKRAITKIGDEVRGVSADCDQTDKSMMIGLNSGSTNSVDEVVDFGIVCDNGVIRISEHGVVRDGDFGDYFVGETFQVVVLDSGVVTYYKDGAAFATSDEAPAFPLYATARFNTAGASFSRVSWIQTVHEGANDLDLIEWVGLSQGMTTDGKQGYLKRTQGGNNWARGAYSARAITKVGDEIRGISGDCMRTDNRHLQFGLSSTPSGHSQTTIDYAVFCNGNQVRFQEKGVNKFDAGVFVAGETFQVIVNDAGAIEFYVDGDLKYTSLTSPSFPLYADTSFHNHLAELANARWVYRIIEGADDLEPVEFLLPENATLTPGSLAHVLSEEAAKRIEEASLLAFATSRSSIRGWNDTKKGVSADCSDNKSQMMFGLMVQGDQDAQLNETAANETATAPAQTNLSFAIYCDAGTLRLLEDGVVIKTIEPHRRPEPNTPHGIEGQLQVPTPENDAQGPPPSTHLGTSPDLALDSLDSDSPEYINDQHNASAFQRHERIVEPPSAYSPGETFSIVINEHGVIEYLQNGNVLHVSTKSVEFPLYSQARIFTEGAKLSHMHWLNMMDFETVQRCEVSHGDVYLPVTPEKMDIVRSTSKRAVTKIYDEVRGISADCSDTTTKMIFGLSSAHYTPSDGDAIEYAVGCNAGTMEVYEDGELMATIGTYLAGETFQVAFNDEGIVHYYKEGHSVYNSSREPIFPLFADGYVDEGGGHLENVKWIKVVHKGSRDLDLIEWVGLSQGMTTDGKQGYLKRTQGGNNWARGAYSARAITKVGDEVRGISGDCMRTDNRHLQFGLSSTPSGHSQTTIDYAVFCNGNQVRFQEKGVNKFDAGVFVAGETFQVIVNDAGAIEFYVDGDLKYTSLTSPSFPLYADTSFHNHLAELANARWVHKVVKGANDLAAMEFEDAEGVESSAGQVTRTMAGSGWNVGATSKRAITKIGDEVRGVSADCDQTDKSMMIGLNSGSTNSVDEVVDFGIVCDNGVIRISEHGVVRDGDFGDYFVGETFQVVVLDSGVVTYYKDGAAFATSDEAPAFPLYATARFNTAGASFSRVSWIQTVHEGANDLDLIEWVGLSQGMTTDGKQGYLKRTQGGNNWARGAYSARAITKVGDEIRGISGDCMRTDNRHLQFGLSSTPSGHSQTTIDYAVFCNGNQVRFQEKGVNKFDAGVFVAGETFQVIVNDAGAIEFYVDGDLKYTSLTSPSFPLYADTSFHNHLAELANARWVHKVVKGANDLAAMEFEDAEGVESSAGQVTRTMAGSGWNVGATSKRAITKIGDEVRGVSADCDQTDKSMMIGLNSGSTNSVDEVVDFGIVCDNGVIRISEHGVVRDGDFGDYFVGETFQVVVLDSGVVTYYKDGAAFATSDEAPAFPLYATARFNTAGASFSRVSWIQTVHEGANDLDLIEWVGLSQGMTTDGKQGYLKRTQGGNNWARGAYSARAITKVGDEIRGISGDCMRTDNRHLQFGLSSTPSGHSQTTIDYAVFCNGNQVRFQEKGVNKFDAGVFVAGETFQVIVNDAGAIEFYVDGDLKYTSLTSPSFPLYADTSFHNHLAELANARWISAVPTPA</sequence>
<reference evidence="2 3" key="1">
    <citation type="journal article" date="2007" name="Proc. Natl. Acad. Sci. U.S.A.">
        <title>The tiny eukaryote Ostreococcus provides genomic insights into the paradox of plankton speciation.</title>
        <authorList>
            <person name="Palenik B."/>
            <person name="Grimwood J."/>
            <person name="Aerts A."/>
            <person name="Rouze P."/>
            <person name="Salamov A."/>
            <person name="Putnam N."/>
            <person name="Dupont C."/>
            <person name="Jorgensen R."/>
            <person name="Derelle E."/>
            <person name="Rombauts S."/>
            <person name="Zhou K."/>
            <person name="Otillar R."/>
            <person name="Merchant S.S."/>
            <person name="Podell S."/>
            <person name="Gaasterland T."/>
            <person name="Napoli C."/>
            <person name="Gendler K."/>
            <person name="Manuell A."/>
            <person name="Tai V."/>
            <person name="Vallon O."/>
            <person name="Piganeau G."/>
            <person name="Jancek S."/>
            <person name="Heijde M."/>
            <person name="Jabbari K."/>
            <person name="Bowler C."/>
            <person name="Lohr M."/>
            <person name="Robbens S."/>
            <person name="Werner G."/>
            <person name="Dubchak I."/>
            <person name="Pazour G.J."/>
            <person name="Ren Q."/>
            <person name="Paulsen I."/>
            <person name="Delwiche C."/>
            <person name="Schmutz J."/>
            <person name="Rokhsar D."/>
            <person name="Van de Peer Y."/>
            <person name="Moreau H."/>
            <person name="Grigoriev I.V."/>
        </authorList>
    </citation>
    <scope>NUCLEOTIDE SEQUENCE [LARGE SCALE GENOMIC DNA]</scope>
    <source>
        <strain evidence="2 3">CCE9901</strain>
    </source>
</reference>
<gene>
    <name evidence="2" type="ORF">OSTLU_27318</name>
</gene>